<feature type="transmembrane region" description="Helical" evidence="7">
    <location>
        <begin position="29"/>
        <end position="48"/>
    </location>
</feature>
<keyword evidence="4 7" id="KW-0812">Transmembrane</keyword>
<dbReference type="HOGENOM" id="CLU_102546_0_0_2"/>
<dbReference type="GeneID" id="25147535"/>
<feature type="transmembrane region" description="Helical" evidence="7">
    <location>
        <begin position="156"/>
        <end position="173"/>
    </location>
</feature>
<evidence type="ECO:0000256" key="4">
    <source>
        <dbReference type="ARBA" id="ARBA00022692"/>
    </source>
</evidence>
<keyword evidence="11" id="KW-1185">Reference proteome</keyword>
<evidence type="ECO:0000259" key="9">
    <source>
        <dbReference type="Pfam" id="PF20501"/>
    </source>
</evidence>
<keyword evidence="10" id="KW-0614">Plasmid</keyword>
<dbReference type="PANTHER" id="PTHR43373:SF1">
    <property type="entry name" value="NA(+)_H(+) ANTIPORTER SUBUNIT A"/>
    <property type="match status" value="1"/>
</dbReference>
<dbReference type="EMBL" id="CP007058">
    <property type="protein sequence ID" value="AHG02196.1"/>
    <property type="molecule type" value="Genomic_DNA"/>
</dbReference>
<keyword evidence="3" id="KW-1003">Cell membrane</keyword>
<evidence type="ECO:0000313" key="10">
    <source>
        <dbReference type="EMBL" id="AHG02196.1"/>
    </source>
</evidence>
<keyword evidence="6 7" id="KW-0472">Membrane</keyword>
<dbReference type="PANTHER" id="PTHR43373">
    <property type="entry name" value="NA(+)/H(+) ANTIPORTER SUBUNIT"/>
    <property type="match status" value="1"/>
</dbReference>
<gene>
    <name evidence="10" type="ORF">HALLA_20055</name>
</gene>
<dbReference type="PATRIC" id="fig|797299.3.peg.3876"/>
<dbReference type="InterPro" id="IPR046806">
    <property type="entry name" value="MrpA_C/MbhE"/>
</dbReference>
<dbReference type="AlphaFoldDB" id="W0JUC9"/>
<organism evidence="10 11">
    <name type="scientific">Halostagnicola larsenii XH-48</name>
    <dbReference type="NCBI Taxonomy" id="797299"/>
    <lineage>
        <taxon>Archaea</taxon>
        <taxon>Methanobacteriati</taxon>
        <taxon>Methanobacteriota</taxon>
        <taxon>Stenosarchaea group</taxon>
        <taxon>Halobacteria</taxon>
        <taxon>Halobacteriales</taxon>
        <taxon>Natrialbaceae</taxon>
        <taxon>Halostagnicola</taxon>
    </lineage>
</organism>
<dbReference type="GO" id="GO:0005886">
    <property type="term" value="C:plasma membrane"/>
    <property type="evidence" value="ECO:0007669"/>
    <property type="project" value="UniProtKB-SubCell"/>
</dbReference>
<evidence type="ECO:0000259" key="8">
    <source>
        <dbReference type="Pfam" id="PF13244"/>
    </source>
</evidence>
<dbReference type="KEGG" id="hlr:HALLA_20055"/>
<feature type="domain" description="MrpA C-terminal/MbhD" evidence="8">
    <location>
        <begin position="10"/>
        <end position="76"/>
    </location>
</feature>
<dbReference type="InterPro" id="IPR050616">
    <property type="entry name" value="CPA3_Na-H_Antiporter_A"/>
</dbReference>
<evidence type="ECO:0000256" key="5">
    <source>
        <dbReference type="ARBA" id="ARBA00022989"/>
    </source>
</evidence>
<feature type="domain" description="MrpA C-terminal/MbhE" evidence="9">
    <location>
        <begin position="121"/>
        <end position="175"/>
    </location>
</feature>
<evidence type="ECO:0000313" key="11">
    <source>
        <dbReference type="Proteomes" id="UP000019024"/>
    </source>
</evidence>
<dbReference type="Proteomes" id="UP000019024">
    <property type="component" value="Plasmid unnamed3"/>
</dbReference>
<dbReference type="eggNOG" id="arCOG03077">
    <property type="taxonomic scope" value="Archaea"/>
</dbReference>
<feature type="transmembrane region" description="Helical" evidence="7">
    <location>
        <begin position="6"/>
        <end position="22"/>
    </location>
</feature>
<dbReference type="InterPro" id="IPR025383">
    <property type="entry name" value="MrpA_C/MbhD"/>
</dbReference>
<dbReference type="NCBIfam" id="NF009159">
    <property type="entry name" value="PRK12504.1"/>
    <property type="match status" value="1"/>
</dbReference>
<evidence type="ECO:0000256" key="3">
    <source>
        <dbReference type="ARBA" id="ARBA00022475"/>
    </source>
</evidence>
<dbReference type="Pfam" id="PF13244">
    <property type="entry name" value="MbhD"/>
    <property type="match status" value="1"/>
</dbReference>
<dbReference type="OrthoDB" id="99605at2157"/>
<dbReference type="InterPro" id="IPR042106">
    <property type="entry name" value="Nuo/plastoQ_OxRdtase_6_NuoJ"/>
</dbReference>
<name>W0JUC9_9EURY</name>
<evidence type="ECO:0000256" key="2">
    <source>
        <dbReference type="ARBA" id="ARBA00022448"/>
    </source>
</evidence>
<keyword evidence="2" id="KW-0813">Transport</keyword>
<geneLocation type="plasmid" evidence="10">
    <name>unnamed</name>
</geneLocation>
<feature type="transmembrane region" description="Helical" evidence="7">
    <location>
        <begin position="86"/>
        <end position="106"/>
    </location>
</feature>
<dbReference type="Pfam" id="PF20501">
    <property type="entry name" value="MbhE"/>
    <property type="match status" value="1"/>
</dbReference>
<dbReference type="RefSeq" id="WP_049955008.1">
    <property type="nucleotide sequence ID" value="NZ_CP007058.1"/>
</dbReference>
<reference evidence="10 11" key="1">
    <citation type="submission" date="2014-01" db="EMBL/GenBank/DDBJ databases">
        <authorList>
            <consortium name="DOE Joint Genome Institute"/>
            <person name="Anderson I."/>
            <person name="Huntemann M."/>
            <person name="Han J."/>
            <person name="Chen A."/>
            <person name="Kyrpides N."/>
            <person name="Mavromatis K."/>
            <person name="Markowitz V."/>
            <person name="Palaniappan K."/>
            <person name="Ivanova N."/>
            <person name="Schaumberg A."/>
            <person name="Pati A."/>
            <person name="Liolios K."/>
            <person name="Nordberg H.P."/>
            <person name="Cantor M.N."/>
            <person name="Hua S.X."/>
            <person name="Woyke T."/>
        </authorList>
    </citation>
    <scope>NUCLEOTIDE SEQUENCE [LARGE SCALE GENOMIC DNA]</scope>
    <source>
        <strain evidence="10 11">XH-48</strain>
        <plasmid evidence="11">4</plasmid>
    </source>
</reference>
<proteinExistence type="predicted"/>
<keyword evidence="5 7" id="KW-1133">Transmembrane helix</keyword>
<feature type="transmembrane region" description="Helical" evidence="7">
    <location>
        <begin position="54"/>
        <end position="74"/>
    </location>
</feature>
<dbReference type="Gene3D" id="1.20.120.1200">
    <property type="entry name" value="NADH-ubiquinone/plastoquinone oxidoreductase chain 6, subunit NuoJ"/>
    <property type="match status" value="1"/>
</dbReference>
<evidence type="ECO:0000256" key="7">
    <source>
        <dbReference type="SAM" id="Phobius"/>
    </source>
</evidence>
<protein>
    <submittedName>
        <fullName evidence="10">Cation:proton antiporter</fullName>
    </submittedName>
</protein>
<sequence length="179" mass="19160">MSVIAYTLAAFILATAVATALFRDVLSTIIVFGAYSLGMAILYTVLFAPDVAMTEAAIGAGVTTILLLLTITRTSRPPTDQLFERLNVPAVFVVGAFVLVLLVTVLPEMYPVGYEEAPAWANDAVSQYYIENAYKDTGAENTVTAVLAAYRGFDTFGEAVVVFSAGIAVLMVLKREVFV</sequence>
<accession>W0JUC9</accession>
<evidence type="ECO:0000256" key="1">
    <source>
        <dbReference type="ARBA" id="ARBA00004651"/>
    </source>
</evidence>
<comment type="subcellular location">
    <subcellularLocation>
        <location evidence="1">Cell membrane</location>
        <topology evidence="1">Multi-pass membrane protein</topology>
    </subcellularLocation>
</comment>
<evidence type="ECO:0000256" key="6">
    <source>
        <dbReference type="ARBA" id="ARBA00023136"/>
    </source>
</evidence>